<organism evidence="1 2">
    <name type="scientific">Clonostachys rosea f. rosea IK726</name>
    <dbReference type="NCBI Taxonomy" id="1349383"/>
    <lineage>
        <taxon>Eukaryota</taxon>
        <taxon>Fungi</taxon>
        <taxon>Dikarya</taxon>
        <taxon>Ascomycota</taxon>
        <taxon>Pezizomycotina</taxon>
        <taxon>Sordariomycetes</taxon>
        <taxon>Hypocreomycetidae</taxon>
        <taxon>Hypocreales</taxon>
        <taxon>Bionectriaceae</taxon>
        <taxon>Clonostachys</taxon>
    </lineage>
</organism>
<evidence type="ECO:0000313" key="1">
    <source>
        <dbReference type="EMBL" id="CAG9945325.1"/>
    </source>
</evidence>
<protein>
    <submittedName>
        <fullName evidence="1">Uncharacterized protein</fullName>
    </submittedName>
</protein>
<evidence type="ECO:0000313" key="2">
    <source>
        <dbReference type="Proteomes" id="UP000836387"/>
    </source>
</evidence>
<reference evidence="1" key="1">
    <citation type="submission" date="2020-04" db="EMBL/GenBank/DDBJ databases">
        <authorList>
            <person name="Broberg M."/>
        </authorList>
    </citation>
    <scope>NUCLEOTIDE SEQUENCE</scope>
</reference>
<dbReference type="EMBL" id="CADEHS020000009">
    <property type="protein sequence ID" value="CAG9945325.1"/>
    <property type="molecule type" value="Genomic_DNA"/>
</dbReference>
<name>A0ACA9TWH2_BIOOC</name>
<accession>A0ACA9TWH2</accession>
<sequence>MPYASSYPEEGLFSVRSGKVPMRPWHTELRQMCGQITALRSFPPPLLAGEQSTSSSYALDEVELQDIPPLLPGLGLEKPTALYGIERTHPENQSEDRVVSSHLPFRVQLCKTPITTELELSTIDSIFKEVFEGMSCGKDRLPLVHSVQTQAGQRAQVLNTVADISQLYLTRTVETEQVVLDMVNHEVQQLYSKVNQKNPLVEFECLYIDFSIQRETLSRVEFLSAFQAVVIYSAMRIYSLNHYVNDIVDTIAMTFTQYVLRHSMHCLEPEKNVQPENWRNWISDESTRRNFFALHALNVVSNSRKGFSTTMCHAFPEVPLPYPSHVWEAVSPEAWAFHHRSWDTYCGKPLLGIDLIHWANGKHTGREGHIRAWLTTTGPFGESILTSAKAQLSASFAIRPA</sequence>
<gene>
    <name evidence="1" type="ORF">CRV2_00012059</name>
</gene>
<dbReference type="Proteomes" id="UP000836387">
    <property type="component" value="Unassembled WGS sequence"/>
</dbReference>
<keyword evidence="2" id="KW-1185">Reference proteome</keyword>
<reference evidence="1" key="2">
    <citation type="submission" date="2021-10" db="EMBL/GenBank/DDBJ databases">
        <authorList>
            <person name="Piombo E."/>
        </authorList>
    </citation>
    <scope>NUCLEOTIDE SEQUENCE</scope>
</reference>
<proteinExistence type="predicted"/>
<comment type="caution">
    <text evidence="1">The sequence shown here is derived from an EMBL/GenBank/DDBJ whole genome shotgun (WGS) entry which is preliminary data.</text>
</comment>